<dbReference type="InterPro" id="IPR004358">
    <property type="entry name" value="Sig_transdc_His_kin-like_C"/>
</dbReference>
<dbReference type="CDD" id="cd00082">
    <property type="entry name" value="HisKA"/>
    <property type="match status" value="1"/>
</dbReference>
<evidence type="ECO:0000256" key="7">
    <source>
        <dbReference type="ARBA" id="ARBA00022777"/>
    </source>
</evidence>
<dbReference type="Gene3D" id="1.10.287.130">
    <property type="match status" value="1"/>
</dbReference>
<dbReference type="Pfam" id="PF00512">
    <property type="entry name" value="HisKA"/>
    <property type="match status" value="1"/>
</dbReference>
<accession>A0A8J2YTF6</accession>
<keyword evidence="4" id="KW-0597">Phosphoprotein</keyword>
<evidence type="ECO:0000313" key="13">
    <source>
        <dbReference type="EMBL" id="GGF12890.1"/>
    </source>
</evidence>
<evidence type="ECO:0000256" key="5">
    <source>
        <dbReference type="ARBA" id="ARBA00022679"/>
    </source>
</evidence>
<dbReference type="EC" id="2.7.13.3" evidence="3"/>
<dbReference type="FunFam" id="1.10.287.130:FF:000038">
    <property type="entry name" value="Sensory transduction histidine kinase"/>
    <property type="match status" value="1"/>
</dbReference>
<evidence type="ECO:0000313" key="14">
    <source>
        <dbReference type="Proteomes" id="UP000646365"/>
    </source>
</evidence>
<evidence type="ECO:0000256" key="11">
    <source>
        <dbReference type="SAM" id="Coils"/>
    </source>
</evidence>
<dbReference type="InterPro" id="IPR050736">
    <property type="entry name" value="Sensor_HK_Regulatory"/>
</dbReference>
<evidence type="ECO:0000256" key="9">
    <source>
        <dbReference type="ARBA" id="ARBA00023012"/>
    </source>
</evidence>
<evidence type="ECO:0000256" key="6">
    <source>
        <dbReference type="ARBA" id="ARBA00022741"/>
    </source>
</evidence>
<dbReference type="InterPro" id="IPR005467">
    <property type="entry name" value="His_kinase_dom"/>
</dbReference>
<dbReference type="PANTHER" id="PTHR43711">
    <property type="entry name" value="TWO-COMPONENT HISTIDINE KINASE"/>
    <property type="match status" value="1"/>
</dbReference>
<dbReference type="InterPro" id="IPR019734">
    <property type="entry name" value="TPR_rpt"/>
</dbReference>
<dbReference type="SUPFAM" id="SSF47384">
    <property type="entry name" value="Homodimeric domain of signal transducing histidine kinase"/>
    <property type="match status" value="1"/>
</dbReference>
<dbReference type="InterPro" id="IPR011990">
    <property type="entry name" value="TPR-like_helical_dom_sf"/>
</dbReference>
<proteinExistence type="predicted"/>
<name>A0A8J2YTF6_9PROT</name>
<dbReference type="InterPro" id="IPR003594">
    <property type="entry name" value="HATPase_dom"/>
</dbReference>
<feature type="domain" description="Histidine kinase" evidence="12">
    <location>
        <begin position="374"/>
        <end position="590"/>
    </location>
</feature>
<keyword evidence="5" id="KW-0808">Transferase</keyword>
<dbReference type="PROSITE" id="PS50109">
    <property type="entry name" value="HIS_KIN"/>
    <property type="match status" value="1"/>
</dbReference>
<dbReference type="InterPro" id="IPR036890">
    <property type="entry name" value="HATPase_C_sf"/>
</dbReference>
<dbReference type="SMART" id="SM00387">
    <property type="entry name" value="HATPase_c"/>
    <property type="match status" value="1"/>
</dbReference>
<reference evidence="13" key="2">
    <citation type="submission" date="2020-09" db="EMBL/GenBank/DDBJ databases">
        <authorList>
            <person name="Sun Q."/>
            <person name="Zhou Y."/>
        </authorList>
    </citation>
    <scope>NUCLEOTIDE SEQUENCE</scope>
    <source>
        <strain evidence="13">CGMCC 1.15725</strain>
    </source>
</reference>
<dbReference type="Proteomes" id="UP000646365">
    <property type="component" value="Unassembled WGS sequence"/>
</dbReference>
<evidence type="ECO:0000259" key="12">
    <source>
        <dbReference type="PROSITE" id="PS50109"/>
    </source>
</evidence>
<dbReference type="Gene3D" id="1.25.40.10">
    <property type="entry name" value="Tetratricopeptide repeat domain"/>
    <property type="match status" value="2"/>
</dbReference>
<dbReference type="GO" id="GO:0000155">
    <property type="term" value="F:phosphorelay sensor kinase activity"/>
    <property type="evidence" value="ECO:0007669"/>
    <property type="project" value="InterPro"/>
</dbReference>
<keyword evidence="10" id="KW-0472">Membrane</keyword>
<keyword evidence="8" id="KW-0067">ATP-binding</keyword>
<dbReference type="Gene3D" id="3.30.565.10">
    <property type="entry name" value="Histidine kinase-like ATPase, C-terminal domain"/>
    <property type="match status" value="1"/>
</dbReference>
<evidence type="ECO:0000256" key="3">
    <source>
        <dbReference type="ARBA" id="ARBA00012438"/>
    </source>
</evidence>
<evidence type="ECO:0000256" key="1">
    <source>
        <dbReference type="ARBA" id="ARBA00000085"/>
    </source>
</evidence>
<dbReference type="SUPFAM" id="SSF48452">
    <property type="entry name" value="TPR-like"/>
    <property type="match status" value="2"/>
</dbReference>
<evidence type="ECO:0000256" key="2">
    <source>
        <dbReference type="ARBA" id="ARBA00004370"/>
    </source>
</evidence>
<comment type="catalytic activity">
    <reaction evidence="1">
        <text>ATP + protein L-histidine = ADP + protein N-phospho-L-histidine.</text>
        <dbReference type="EC" id="2.7.13.3"/>
    </reaction>
</comment>
<protein>
    <recommendedName>
        <fullName evidence="3">histidine kinase</fullName>
        <ecNumber evidence="3">2.7.13.3</ecNumber>
    </recommendedName>
</protein>
<keyword evidence="6" id="KW-0547">Nucleotide-binding</keyword>
<evidence type="ECO:0000256" key="4">
    <source>
        <dbReference type="ARBA" id="ARBA00022553"/>
    </source>
</evidence>
<dbReference type="SMART" id="SM00388">
    <property type="entry name" value="HisKA"/>
    <property type="match status" value="1"/>
</dbReference>
<dbReference type="InterPro" id="IPR003661">
    <property type="entry name" value="HisK_dim/P_dom"/>
</dbReference>
<dbReference type="SMART" id="SM00028">
    <property type="entry name" value="TPR"/>
    <property type="match status" value="3"/>
</dbReference>
<comment type="subcellular location">
    <subcellularLocation>
        <location evidence="2">Membrane</location>
    </subcellularLocation>
</comment>
<dbReference type="GO" id="GO:0005524">
    <property type="term" value="F:ATP binding"/>
    <property type="evidence" value="ECO:0007669"/>
    <property type="project" value="UniProtKB-KW"/>
</dbReference>
<keyword evidence="7" id="KW-0418">Kinase</keyword>
<dbReference type="PRINTS" id="PR00344">
    <property type="entry name" value="BCTRLSENSOR"/>
</dbReference>
<organism evidence="13 14">
    <name type="scientific">Aliidongia dinghuensis</name>
    <dbReference type="NCBI Taxonomy" id="1867774"/>
    <lineage>
        <taxon>Bacteria</taxon>
        <taxon>Pseudomonadati</taxon>
        <taxon>Pseudomonadota</taxon>
        <taxon>Alphaproteobacteria</taxon>
        <taxon>Rhodospirillales</taxon>
        <taxon>Dongiaceae</taxon>
        <taxon>Aliidongia</taxon>
    </lineage>
</organism>
<keyword evidence="11" id="KW-0175">Coiled coil</keyword>
<dbReference type="SUPFAM" id="SSF55874">
    <property type="entry name" value="ATPase domain of HSP90 chaperone/DNA topoisomerase II/histidine kinase"/>
    <property type="match status" value="1"/>
</dbReference>
<gene>
    <name evidence="13" type="ORF">GCM10011611_18220</name>
</gene>
<reference evidence="13" key="1">
    <citation type="journal article" date="2014" name="Int. J. Syst. Evol. Microbiol.">
        <title>Complete genome sequence of Corynebacterium casei LMG S-19264T (=DSM 44701T), isolated from a smear-ripened cheese.</title>
        <authorList>
            <consortium name="US DOE Joint Genome Institute (JGI-PGF)"/>
            <person name="Walter F."/>
            <person name="Albersmeier A."/>
            <person name="Kalinowski J."/>
            <person name="Ruckert C."/>
        </authorList>
    </citation>
    <scope>NUCLEOTIDE SEQUENCE</scope>
    <source>
        <strain evidence="13">CGMCC 1.15725</strain>
    </source>
</reference>
<dbReference type="PANTHER" id="PTHR43711:SF26">
    <property type="entry name" value="SENSOR HISTIDINE KINASE RCSC"/>
    <property type="match status" value="1"/>
</dbReference>
<evidence type="ECO:0000256" key="8">
    <source>
        <dbReference type="ARBA" id="ARBA00022840"/>
    </source>
</evidence>
<feature type="coiled-coil region" evidence="11">
    <location>
        <begin position="344"/>
        <end position="374"/>
    </location>
</feature>
<comment type="caution">
    <text evidence="13">The sequence shown here is derived from an EMBL/GenBank/DDBJ whole genome shotgun (WGS) entry which is preliminary data.</text>
</comment>
<dbReference type="InterPro" id="IPR036097">
    <property type="entry name" value="HisK_dim/P_sf"/>
</dbReference>
<dbReference type="EMBL" id="BMJQ01000004">
    <property type="protein sequence ID" value="GGF12890.1"/>
    <property type="molecule type" value="Genomic_DNA"/>
</dbReference>
<evidence type="ECO:0000256" key="10">
    <source>
        <dbReference type="ARBA" id="ARBA00023136"/>
    </source>
</evidence>
<dbReference type="AlphaFoldDB" id="A0A8J2YTF6"/>
<dbReference type="Pfam" id="PF02518">
    <property type="entry name" value="HATPase_c"/>
    <property type="match status" value="1"/>
</dbReference>
<dbReference type="GO" id="GO:0016020">
    <property type="term" value="C:membrane"/>
    <property type="evidence" value="ECO:0007669"/>
    <property type="project" value="UniProtKB-SubCell"/>
</dbReference>
<keyword evidence="14" id="KW-1185">Reference proteome</keyword>
<keyword evidence="9" id="KW-0902">Two-component regulatory system</keyword>
<sequence>MIRRIETANFSADQVAAADELAMLARDSGDDSVLAEALGCAQQVYYNARQWREVADLGVESAGLLSERDQRFEEWRCCYYTGQASLHLSRMGEALSWLDRASALAVEMGDVIRQGRSLNVTGIVLGSLRNYQGAELAYERALALCEEANADGDRLLVLNNRVQTLLYRAREESDKVLAAQHAQELLDIVDDKFQAEIKEKWPVFTDAVADTAAQCHLILGNYQTAIDIFGRIKESADSAGNSYLRNGCYIGMGEALLGLGKYREAISSCAQIDAAQVSGLLSYSQSKYHELLAESYRQTGDYENALKHFKAHHDLYVLINNDYAEQYASYVSVALELEKSKSDLATSRRLADDLRQAKQQAEDASKAKSEFLSNMSHELRTPLNAIIGFSEALLEGVLGPMEGRHREYVGDIHASGRHLLELINQLLDISKAEAGKIELSEEVVPLVDVIRDAKMLVREKALAKGVIIEPFAGSPLRVWADRLRLKQCLINLLSNAVEFTPAGGNVAVQVDVDVGGVGIHVVDTGAGIAAEDVPRAFERFGQGGRGRAASGTGLGLPLTRQLIELHGGSAELVSELGRGTTVTLRLPKSRLRA</sequence>